<dbReference type="AlphaFoldDB" id="A0A4U1BMH1"/>
<dbReference type="GO" id="GO:0022857">
    <property type="term" value="F:transmembrane transporter activity"/>
    <property type="evidence" value="ECO:0007669"/>
    <property type="project" value="InterPro"/>
</dbReference>
<feature type="transmembrane region" description="Helical" evidence="7">
    <location>
        <begin position="167"/>
        <end position="187"/>
    </location>
</feature>
<keyword evidence="5 7" id="KW-1133">Transmembrane helix</keyword>
<evidence type="ECO:0000313" key="10">
    <source>
        <dbReference type="Proteomes" id="UP000305675"/>
    </source>
</evidence>
<dbReference type="PANTHER" id="PTHR43266:SF2">
    <property type="entry name" value="MAJOR FACILITATOR SUPERFAMILY (MFS) PROFILE DOMAIN-CONTAINING PROTEIN"/>
    <property type="match status" value="1"/>
</dbReference>
<dbReference type="GO" id="GO:0005886">
    <property type="term" value="C:plasma membrane"/>
    <property type="evidence" value="ECO:0007669"/>
    <property type="project" value="UniProtKB-SubCell"/>
</dbReference>
<proteinExistence type="predicted"/>
<feature type="transmembrane region" description="Helical" evidence="7">
    <location>
        <begin position="254"/>
        <end position="273"/>
    </location>
</feature>
<dbReference type="OrthoDB" id="4368225at2"/>
<feature type="transmembrane region" description="Helical" evidence="7">
    <location>
        <begin position="310"/>
        <end position="331"/>
    </location>
</feature>
<evidence type="ECO:0000256" key="2">
    <source>
        <dbReference type="ARBA" id="ARBA00022448"/>
    </source>
</evidence>
<dbReference type="Pfam" id="PF07690">
    <property type="entry name" value="MFS_1"/>
    <property type="match status" value="1"/>
</dbReference>
<protein>
    <submittedName>
        <fullName evidence="9">MFS transporter</fullName>
    </submittedName>
</protein>
<evidence type="ECO:0000256" key="6">
    <source>
        <dbReference type="ARBA" id="ARBA00023136"/>
    </source>
</evidence>
<feature type="transmembrane region" description="Helical" evidence="7">
    <location>
        <begin position="219"/>
        <end position="242"/>
    </location>
</feature>
<dbReference type="InterPro" id="IPR011701">
    <property type="entry name" value="MFS"/>
</dbReference>
<feature type="transmembrane region" description="Helical" evidence="7">
    <location>
        <begin position="373"/>
        <end position="393"/>
    </location>
</feature>
<dbReference type="CDD" id="cd06173">
    <property type="entry name" value="MFS_MefA_like"/>
    <property type="match status" value="1"/>
</dbReference>
<comment type="caution">
    <text evidence="9">The sequence shown here is derived from an EMBL/GenBank/DDBJ whole genome shotgun (WGS) entry which is preliminary data.</text>
</comment>
<dbReference type="EMBL" id="SWCJ01000010">
    <property type="protein sequence ID" value="TKB53918.1"/>
    <property type="molecule type" value="Genomic_DNA"/>
</dbReference>
<dbReference type="PROSITE" id="PS50850">
    <property type="entry name" value="MFS"/>
    <property type="match status" value="1"/>
</dbReference>
<evidence type="ECO:0000256" key="7">
    <source>
        <dbReference type="SAM" id="Phobius"/>
    </source>
</evidence>
<reference evidence="9 10" key="1">
    <citation type="submission" date="2019-04" db="EMBL/GenBank/DDBJ databases">
        <authorList>
            <person name="Hwang J.C."/>
        </authorList>
    </citation>
    <scope>NUCLEOTIDE SEQUENCE [LARGE SCALE GENOMIC DNA]</scope>
    <source>
        <strain evidence="9 10">IMCC35002</strain>
    </source>
</reference>
<evidence type="ECO:0000313" key="9">
    <source>
        <dbReference type="EMBL" id="TKB53918.1"/>
    </source>
</evidence>
<organism evidence="9 10">
    <name type="scientific">Ferrimonas aestuarii</name>
    <dbReference type="NCBI Taxonomy" id="2569539"/>
    <lineage>
        <taxon>Bacteria</taxon>
        <taxon>Pseudomonadati</taxon>
        <taxon>Pseudomonadota</taxon>
        <taxon>Gammaproteobacteria</taxon>
        <taxon>Alteromonadales</taxon>
        <taxon>Ferrimonadaceae</taxon>
        <taxon>Ferrimonas</taxon>
    </lineage>
</organism>
<dbReference type="PANTHER" id="PTHR43266">
    <property type="entry name" value="MACROLIDE-EFFLUX PROTEIN"/>
    <property type="match status" value="1"/>
</dbReference>
<feature type="transmembrane region" description="Helical" evidence="7">
    <location>
        <begin position="285"/>
        <end position="304"/>
    </location>
</feature>
<evidence type="ECO:0000256" key="5">
    <source>
        <dbReference type="ARBA" id="ARBA00022989"/>
    </source>
</evidence>
<keyword evidence="4 7" id="KW-0812">Transmembrane</keyword>
<evidence type="ECO:0000256" key="1">
    <source>
        <dbReference type="ARBA" id="ARBA00004651"/>
    </source>
</evidence>
<gene>
    <name evidence="9" type="ORF">FCL42_13240</name>
</gene>
<dbReference type="SUPFAM" id="SSF103473">
    <property type="entry name" value="MFS general substrate transporter"/>
    <property type="match status" value="1"/>
</dbReference>
<dbReference type="InterPro" id="IPR020846">
    <property type="entry name" value="MFS_dom"/>
</dbReference>
<dbReference type="InterPro" id="IPR036259">
    <property type="entry name" value="MFS_trans_sf"/>
</dbReference>
<keyword evidence="6 7" id="KW-0472">Membrane</keyword>
<evidence type="ECO:0000256" key="3">
    <source>
        <dbReference type="ARBA" id="ARBA00022475"/>
    </source>
</evidence>
<accession>A0A4U1BMH1</accession>
<sequence length="400" mass="43134">MNSPFSIISYRKLFAAQLLSLAGTGISTIALALLAFDLAGDNAGWVLGTALALKMVVYVVGAPIIGSYMSRLPLKPWLVAMDLLRAGLILLLPWVSEIWQVYLLIVLINLCAAAFTPVYQSLLPLVVRERSLYLKALSYSRLAYDLEQLISPMVAGFLLTWMSFRGLFALDAATFAASALLLLWATLPNSRPSNGDKAQQARRWSYGIRQYWQTPELRALWGGYLAVASASAMAIVNTVVYVNQYLASDDIERATATAMAAMGLGSMLVALQLPKWLNRVNCRTVQFAGALIITAALIGGLMPPSLTQLLTLWLLFGIGASLIQTSAGAVINDNSDDADRPALFAAHFSLSHLCWFVTYLLAGWLGANWSLDAAFSALASVSLVGLLLVALPAEAQSKLA</sequence>
<feature type="transmembrane region" description="Helical" evidence="7">
    <location>
        <begin position="42"/>
        <end position="65"/>
    </location>
</feature>
<feature type="domain" description="Major facilitator superfamily (MFS) profile" evidence="8">
    <location>
        <begin position="9"/>
        <end position="397"/>
    </location>
</feature>
<name>A0A4U1BMH1_9GAMM</name>
<dbReference type="Proteomes" id="UP000305675">
    <property type="component" value="Unassembled WGS sequence"/>
</dbReference>
<evidence type="ECO:0000256" key="4">
    <source>
        <dbReference type="ARBA" id="ARBA00022692"/>
    </source>
</evidence>
<feature type="transmembrane region" description="Helical" evidence="7">
    <location>
        <begin position="343"/>
        <end position="367"/>
    </location>
</feature>
<keyword evidence="2" id="KW-0813">Transport</keyword>
<comment type="subcellular location">
    <subcellularLocation>
        <location evidence="1">Cell membrane</location>
        <topology evidence="1">Multi-pass membrane protein</topology>
    </subcellularLocation>
</comment>
<keyword evidence="3" id="KW-1003">Cell membrane</keyword>
<keyword evidence="10" id="KW-1185">Reference proteome</keyword>
<evidence type="ECO:0000259" key="8">
    <source>
        <dbReference type="PROSITE" id="PS50850"/>
    </source>
</evidence>
<dbReference type="Gene3D" id="1.20.1250.20">
    <property type="entry name" value="MFS general substrate transporter like domains"/>
    <property type="match status" value="1"/>
</dbReference>
<dbReference type="RefSeq" id="WP_136863900.1">
    <property type="nucleotide sequence ID" value="NZ_SWCJ01000010.1"/>
</dbReference>